<dbReference type="RefSeq" id="WP_425428129.1">
    <property type="nucleotide sequence ID" value="NZ_PVZC01000009.1"/>
</dbReference>
<dbReference type="GO" id="GO:0003677">
    <property type="term" value="F:DNA binding"/>
    <property type="evidence" value="ECO:0007669"/>
    <property type="project" value="InterPro"/>
</dbReference>
<proteinExistence type="predicted"/>
<dbReference type="InterPro" id="IPR010093">
    <property type="entry name" value="SinI_DNA-bd"/>
</dbReference>
<dbReference type="EMBL" id="PVZC01000009">
    <property type="protein sequence ID" value="PRX95751.1"/>
    <property type="molecule type" value="Genomic_DNA"/>
</dbReference>
<dbReference type="CDD" id="cd04762">
    <property type="entry name" value="HTH_MerR-trunc"/>
    <property type="match status" value="1"/>
</dbReference>
<organism evidence="3 4">
    <name type="scientific">Allonocardiopsis opalescens</name>
    <dbReference type="NCBI Taxonomy" id="1144618"/>
    <lineage>
        <taxon>Bacteria</taxon>
        <taxon>Bacillati</taxon>
        <taxon>Actinomycetota</taxon>
        <taxon>Actinomycetes</taxon>
        <taxon>Streptosporangiales</taxon>
        <taxon>Allonocardiopsis</taxon>
    </lineage>
</organism>
<dbReference type="Gene3D" id="1.10.1660.10">
    <property type="match status" value="1"/>
</dbReference>
<evidence type="ECO:0000313" key="3">
    <source>
        <dbReference type="EMBL" id="PRX95751.1"/>
    </source>
</evidence>
<reference evidence="3 4" key="1">
    <citation type="submission" date="2018-03" db="EMBL/GenBank/DDBJ databases">
        <title>Genomic Encyclopedia of Archaeal and Bacterial Type Strains, Phase II (KMG-II): from individual species to whole genera.</title>
        <authorList>
            <person name="Goeker M."/>
        </authorList>
    </citation>
    <scope>NUCLEOTIDE SEQUENCE [LARGE SCALE GENOMIC DNA]</scope>
    <source>
        <strain evidence="3 4">DSM 45601</strain>
    </source>
</reference>
<keyword evidence="4" id="KW-1185">Reference proteome</keyword>
<dbReference type="PROSITE" id="PS50937">
    <property type="entry name" value="HTH_MERR_2"/>
    <property type="match status" value="1"/>
</dbReference>
<evidence type="ECO:0000256" key="1">
    <source>
        <dbReference type="SAM" id="MobiDB-lite"/>
    </source>
</evidence>
<feature type="region of interest" description="Disordered" evidence="1">
    <location>
        <begin position="112"/>
        <end position="131"/>
    </location>
</feature>
<dbReference type="NCBIfam" id="NF033787">
    <property type="entry name" value="HTH_BldC"/>
    <property type="match status" value="1"/>
</dbReference>
<comment type="caution">
    <text evidence="3">The sequence shown here is derived from an EMBL/GenBank/DDBJ whole genome shotgun (WGS) entry which is preliminary data.</text>
</comment>
<dbReference type="InterPro" id="IPR000551">
    <property type="entry name" value="MerR-type_HTH_dom"/>
</dbReference>
<dbReference type="GO" id="GO:0006355">
    <property type="term" value="P:regulation of DNA-templated transcription"/>
    <property type="evidence" value="ECO:0007669"/>
    <property type="project" value="InterPro"/>
</dbReference>
<feature type="compositionally biased region" description="Basic and acidic residues" evidence="1">
    <location>
        <begin position="117"/>
        <end position="131"/>
    </location>
</feature>
<evidence type="ECO:0000313" key="4">
    <source>
        <dbReference type="Proteomes" id="UP000237846"/>
    </source>
</evidence>
<dbReference type="NCBIfam" id="TIGR01764">
    <property type="entry name" value="excise"/>
    <property type="match status" value="1"/>
</dbReference>
<name>A0A2T0PW44_9ACTN</name>
<dbReference type="AlphaFoldDB" id="A0A2T0PW44"/>
<evidence type="ECO:0000259" key="2">
    <source>
        <dbReference type="PROSITE" id="PS50937"/>
    </source>
</evidence>
<accession>A0A2T0PW44</accession>
<dbReference type="InterPro" id="IPR048048">
    <property type="entry name" value="BldC-like"/>
</dbReference>
<dbReference type="InterPro" id="IPR009061">
    <property type="entry name" value="DNA-bd_dom_put_sf"/>
</dbReference>
<dbReference type="InterPro" id="IPR041657">
    <property type="entry name" value="HTH_17"/>
</dbReference>
<dbReference type="Proteomes" id="UP000237846">
    <property type="component" value="Unassembled WGS sequence"/>
</dbReference>
<dbReference type="Pfam" id="PF12728">
    <property type="entry name" value="HTH_17"/>
    <property type="match status" value="1"/>
</dbReference>
<dbReference type="SUPFAM" id="SSF46955">
    <property type="entry name" value="Putative DNA-binding domain"/>
    <property type="match status" value="1"/>
</dbReference>
<protein>
    <submittedName>
        <fullName evidence="3">Excisionase family DNA binding protein</fullName>
    </submittedName>
</protein>
<feature type="domain" description="HTH merR-type" evidence="2">
    <location>
        <begin position="65"/>
        <end position="112"/>
    </location>
</feature>
<gene>
    <name evidence="3" type="ORF">CLV72_109364</name>
</gene>
<sequence>MPVPALVPLGEAARLSGRHPETLKEMAEAEQVYAVFVSGHYYFDPARLPERPPLPEELQGELPELMTAQEVAHLFRVHPKTVSSWARQGRLTYIRTLGGHRRYTAEDVRALLDQQADPDRSDPDTHKDDQS</sequence>